<dbReference type="Pfam" id="PF00085">
    <property type="entry name" value="Thioredoxin"/>
    <property type="match status" value="1"/>
</dbReference>
<dbReference type="OrthoDB" id="9790390at2"/>
<dbReference type="Gene3D" id="3.40.30.10">
    <property type="entry name" value="Glutaredoxin"/>
    <property type="match status" value="1"/>
</dbReference>
<dbReference type="NCBIfam" id="TIGR01068">
    <property type="entry name" value="thioredoxin"/>
    <property type="match status" value="1"/>
</dbReference>
<sequence>MVKQVSDNEFKGEVLEHEGVVLVDFWATWCGPCKMIGPVIDQLSNEVKDVKFVKVDVDKNPVVSNTLQIASIPTLMMFRDGKLVDKVVGFRPKAELETMINKHL</sequence>
<dbReference type="InterPro" id="IPR013766">
    <property type="entry name" value="Thioredoxin_domain"/>
</dbReference>
<evidence type="ECO:0000256" key="1">
    <source>
        <dbReference type="ARBA" id="ARBA00008987"/>
    </source>
</evidence>
<dbReference type="PROSITE" id="PS51352">
    <property type="entry name" value="THIOREDOXIN_2"/>
    <property type="match status" value="1"/>
</dbReference>
<feature type="domain" description="Thioredoxin" evidence="11">
    <location>
        <begin position="1"/>
        <end position="104"/>
    </location>
</feature>
<dbReference type="GO" id="GO:0005829">
    <property type="term" value="C:cytosol"/>
    <property type="evidence" value="ECO:0007669"/>
    <property type="project" value="TreeGrafter"/>
</dbReference>
<dbReference type="InterPro" id="IPR036249">
    <property type="entry name" value="Thioredoxin-like_sf"/>
</dbReference>
<dbReference type="PANTHER" id="PTHR45663:SF11">
    <property type="entry name" value="GEO12009P1"/>
    <property type="match status" value="1"/>
</dbReference>
<evidence type="ECO:0000256" key="3">
    <source>
        <dbReference type="ARBA" id="ARBA00022448"/>
    </source>
</evidence>
<feature type="disulfide bond" description="Redox-active" evidence="10">
    <location>
        <begin position="30"/>
        <end position="33"/>
    </location>
</feature>
<dbReference type="GO" id="GO:0015035">
    <property type="term" value="F:protein-disulfide reductase activity"/>
    <property type="evidence" value="ECO:0007669"/>
    <property type="project" value="UniProtKB-UniRule"/>
</dbReference>
<evidence type="ECO:0000256" key="7">
    <source>
        <dbReference type="NCBIfam" id="TIGR01068"/>
    </source>
</evidence>
<evidence type="ECO:0000259" key="11">
    <source>
        <dbReference type="PROSITE" id="PS51352"/>
    </source>
</evidence>
<dbReference type="EMBL" id="FQVM01000003">
    <property type="protein sequence ID" value="SHE48050.1"/>
    <property type="molecule type" value="Genomic_DNA"/>
</dbReference>
<accession>A0A1M4TU89</accession>
<dbReference type="STRING" id="1533.SAMN05443638_103125"/>
<dbReference type="RefSeq" id="WP_072892788.1">
    <property type="nucleotide sequence ID" value="NZ_FQVM01000003.1"/>
</dbReference>
<organism evidence="12 13">
    <name type="scientific">Clostridium fallax</name>
    <dbReference type="NCBI Taxonomy" id="1533"/>
    <lineage>
        <taxon>Bacteria</taxon>
        <taxon>Bacillati</taxon>
        <taxon>Bacillota</taxon>
        <taxon>Clostridia</taxon>
        <taxon>Eubacteriales</taxon>
        <taxon>Clostridiaceae</taxon>
        <taxon>Clostridium</taxon>
    </lineage>
</organism>
<dbReference type="InterPro" id="IPR005746">
    <property type="entry name" value="Thioredoxin"/>
</dbReference>
<dbReference type="InterPro" id="IPR017937">
    <property type="entry name" value="Thioredoxin_CS"/>
</dbReference>
<keyword evidence="5 10" id="KW-1015">Disulfide bond</keyword>
<dbReference type="PANTHER" id="PTHR45663">
    <property type="entry name" value="GEO12009P1"/>
    <property type="match status" value="1"/>
</dbReference>
<feature type="site" description="Deprotonates C-terminal active site Cys" evidence="9">
    <location>
        <position position="24"/>
    </location>
</feature>
<evidence type="ECO:0000256" key="5">
    <source>
        <dbReference type="ARBA" id="ARBA00023157"/>
    </source>
</evidence>
<dbReference type="FunFam" id="3.40.30.10:FF:000001">
    <property type="entry name" value="Thioredoxin"/>
    <property type="match status" value="1"/>
</dbReference>
<evidence type="ECO:0000256" key="4">
    <source>
        <dbReference type="ARBA" id="ARBA00022982"/>
    </source>
</evidence>
<dbReference type="Proteomes" id="UP000184035">
    <property type="component" value="Unassembled WGS sequence"/>
</dbReference>
<feature type="site" description="Contributes to redox potential value" evidence="9">
    <location>
        <position position="32"/>
    </location>
</feature>
<dbReference type="PIRSF" id="PIRSF000077">
    <property type="entry name" value="Thioredoxin"/>
    <property type="match status" value="1"/>
</dbReference>
<feature type="active site" description="Nucleophile" evidence="9">
    <location>
        <position position="33"/>
    </location>
</feature>
<proteinExistence type="inferred from homology"/>
<evidence type="ECO:0000256" key="8">
    <source>
        <dbReference type="PIRNR" id="PIRNR000077"/>
    </source>
</evidence>
<comment type="similarity">
    <text evidence="1 8">Belongs to the thioredoxin family.</text>
</comment>
<reference evidence="12 13" key="1">
    <citation type="submission" date="2016-11" db="EMBL/GenBank/DDBJ databases">
        <authorList>
            <person name="Jaros S."/>
            <person name="Januszkiewicz K."/>
            <person name="Wedrychowicz H."/>
        </authorList>
    </citation>
    <scope>NUCLEOTIDE SEQUENCE [LARGE SCALE GENOMIC DNA]</scope>
    <source>
        <strain evidence="12 13">DSM 2631</strain>
    </source>
</reference>
<evidence type="ECO:0000313" key="12">
    <source>
        <dbReference type="EMBL" id="SHE48050.1"/>
    </source>
</evidence>
<dbReference type="CDD" id="cd02947">
    <property type="entry name" value="TRX_family"/>
    <property type="match status" value="1"/>
</dbReference>
<dbReference type="PROSITE" id="PS00194">
    <property type="entry name" value="THIOREDOXIN_1"/>
    <property type="match status" value="1"/>
</dbReference>
<protein>
    <recommendedName>
        <fullName evidence="2 7">Thioredoxin</fullName>
    </recommendedName>
</protein>
<dbReference type="GO" id="GO:0045454">
    <property type="term" value="P:cell redox homeostasis"/>
    <property type="evidence" value="ECO:0007669"/>
    <property type="project" value="TreeGrafter"/>
</dbReference>
<feature type="site" description="Contributes to redox potential value" evidence="9">
    <location>
        <position position="31"/>
    </location>
</feature>
<dbReference type="PRINTS" id="PR00421">
    <property type="entry name" value="THIOREDOXIN"/>
</dbReference>
<evidence type="ECO:0000313" key="13">
    <source>
        <dbReference type="Proteomes" id="UP000184035"/>
    </source>
</evidence>
<feature type="active site" description="Nucleophile" evidence="9">
    <location>
        <position position="30"/>
    </location>
</feature>
<name>A0A1M4TU89_9CLOT</name>
<keyword evidence="4" id="KW-0249">Electron transport</keyword>
<keyword evidence="3" id="KW-0813">Transport</keyword>
<evidence type="ECO:0000256" key="10">
    <source>
        <dbReference type="PIRSR" id="PIRSR000077-4"/>
    </source>
</evidence>
<dbReference type="AlphaFoldDB" id="A0A1M4TU89"/>
<keyword evidence="13" id="KW-1185">Reference proteome</keyword>
<evidence type="ECO:0000256" key="6">
    <source>
        <dbReference type="ARBA" id="ARBA00023284"/>
    </source>
</evidence>
<evidence type="ECO:0000256" key="2">
    <source>
        <dbReference type="ARBA" id="ARBA00020570"/>
    </source>
</evidence>
<gene>
    <name evidence="12" type="ORF">SAMN05443638_103125</name>
</gene>
<dbReference type="SUPFAM" id="SSF52833">
    <property type="entry name" value="Thioredoxin-like"/>
    <property type="match status" value="1"/>
</dbReference>
<keyword evidence="6 10" id="KW-0676">Redox-active center</keyword>
<evidence type="ECO:0000256" key="9">
    <source>
        <dbReference type="PIRSR" id="PIRSR000077-1"/>
    </source>
</evidence>